<organism evidence="2 3">
    <name type="scientific">Saltatorellus ferox</name>
    <dbReference type="NCBI Taxonomy" id="2528018"/>
    <lineage>
        <taxon>Bacteria</taxon>
        <taxon>Pseudomonadati</taxon>
        <taxon>Planctomycetota</taxon>
        <taxon>Planctomycetia</taxon>
        <taxon>Planctomycetia incertae sedis</taxon>
        <taxon>Saltatorellus</taxon>
    </lineage>
</organism>
<dbReference type="AlphaFoldDB" id="A0A518F120"/>
<evidence type="ECO:0008006" key="4">
    <source>
        <dbReference type="Google" id="ProtNLM"/>
    </source>
</evidence>
<dbReference type="Proteomes" id="UP000320390">
    <property type="component" value="Chromosome"/>
</dbReference>
<dbReference type="RefSeq" id="WP_145205480.1">
    <property type="nucleotide sequence ID" value="NZ_CP036434.1"/>
</dbReference>
<reference evidence="2 3" key="1">
    <citation type="submission" date="2019-02" db="EMBL/GenBank/DDBJ databases">
        <title>Deep-cultivation of Planctomycetes and their phenomic and genomic characterization uncovers novel biology.</title>
        <authorList>
            <person name="Wiegand S."/>
            <person name="Jogler M."/>
            <person name="Boedeker C."/>
            <person name="Pinto D."/>
            <person name="Vollmers J."/>
            <person name="Rivas-Marin E."/>
            <person name="Kohn T."/>
            <person name="Peeters S.H."/>
            <person name="Heuer A."/>
            <person name="Rast P."/>
            <person name="Oberbeckmann S."/>
            <person name="Bunk B."/>
            <person name="Jeske O."/>
            <person name="Meyerdierks A."/>
            <person name="Storesund J.E."/>
            <person name="Kallscheuer N."/>
            <person name="Luecker S."/>
            <person name="Lage O.M."/>
            <person name="Pohl T."/>
            <person name="Merkel B.J."/>
            <person name="Hornburger P."/>
            <person name="Mueller R.-W."/>
            <person name="Bruemmer F."/>
            <person name="Labrenz M."/>
            <person name="Spormann A.M."/>
            <person name="Op den Camp H."/>
            <person name="Overmann J."/>
            <person name="Amann R."/>
            <person name="Jetten M.S.M."/>
            <person name="Mascher T."/>
            <person name="Medema M.H."/>
            <person name="Devos D.P."/>
            <person name="Kaster A.-K."/>
            <person name="Ovreas L."/>
            <person name="Rohde M."/>
            <person name="Galperin M.Y."/>
            <person name="Jogler C."/>
        </authorList>
    </citation>
    <scope>NUCLEOTIDE SEQUENCE [LARGE SCALE GENOMIC DNA]</scope>
    <source>
        <strain evidence="2 3">Poly30</strain>
    </source>
</reference>
<protein>
    <recommendedName>
        <fullName evidence="4">DUF1570 domain-containing protein</fullName>
    </recommendedName>
</protein>
<accession>A0A518F120</accession>
<feature type="signal peptide" evidence="1">
    <location>
        <begin position="1"/>
        <end position="24"/>
    </location>
</feature>
<keyword evidence="1" id="KW-0732">Signal</keyword>
<evidence type="ECO:0000313" key="2">
    <source>
        <dbReference type="EMBL" id="QDV10024.1"/>
    </source>
</evidence>
<name>A0A518F120_9BACT</name>
<evidence type="ECO:0000313" key="3">
    <source>
        <dbReference type="Proteomes" id="UP000320390"/>
    </source>
</evidence>
<keyword evidence="3" id="KW-1185">Reference proteome</keyword>
<gene>
    <name evidence="2" type="ORF">Poly30_55850</name>
</gene>
<sequence length="472" mass="52355" precursor="true">MLYLFASSLSIFLAAGALGGAAPASPPQDKLEIPEFELELDFSDLSKLEGGLQRSGQTRGQWTAEYDGTPISFSLAALLVSDGFDLEGPGEIAQIVGNSRGNARRAKGGSYDFQRSKPLIGDFGRVPYGWLAAHDTNTGTDIDGYDILVGGVTSAGAYFLDMHIKKRFTDKEWAAFEKWAGKAIHYTGEVIDPEWPEEEAEARWKKSMPESVEGNGNNQILRTDHYIIFTNVGKSTARAFGKQVDENYEKVRTVYPFEDLPGQKLLPIFYFLNKSQYIDWCVINLEWTKAQAELSAGVASGDAYATYQQSTIAPVHIHEQTHQIFRNRLHLSGGGSWFQEGVAEYISVQQSELNEVKQFAKQGTTQPLAELMTVPSLLMSAGDATRKKGGSVAGGAYTQAASLIEFVKHSKFGKDKFLEWIDAMGRVGRGDLPAIKRGITRIYGVTLEEFEAEYLDYWQNRKKVRDWHGPSK</sequence>
<feature type="chain" id="PRO_5021902239" description="DUF1570 domain-containing protein" evidence="1">
    <location>
        <begin position="25"/>
        <end position="472"/>
    </location>
</feature>
<proteinExistence type="predicted"/>
<dbReference type="EMBL" id="CP036434">
    <property type="protein sequence ID" value="QDV10024.1"/>
    <property type="molecule type" value="Genomic_DNA"/>
</dbReference>
<dbReference type="OrthoDB" id="278518at2"/>
<evidence type="ECO:0000256" key="1">
    <source>
        <dbReference type="SAM" id="SignalP"/>
    </source>
</evidence>